<feature type="compositionally biased region" description="Polar residues" evidence="2">
    <location>
        <begin position="164"/>
        <end position="177"/>
    </location>
</feature>
<feature type="transmembrane region" description="Helical" evidence="3">
    <location>
        <begin position="368"/>
        <end position="389"/>
    </location>
</feature>
<evidence type="ECO:0000256" key="1">
    <source>
        <dbReference type="SAM" id="Coils"/>
    </source>
</evidence>
<dbReference type="Proteomes" id="UP000275078">
    <property type="component" value="Unassembled WGS sequence"/>
</dbReference>
<keyword evidence="1" id="KW-0175">Coiled coil</keyword>
<dbReference type="AlphaFoldDB" id="A0A3N4HNH4"/>
<feature type="coiled-coil region" evidence="1">
    <location>
        <begin position="286"/>
        <end position="313"/>
    </location>
</feature>
<name>A0A3N4HNH4_ASCIM</name>
<feature type="region of interest" description="Disordered" evidence="2">
    <location>
        <begin position="155"/>
        <end position="212"/>
    </location>
</feature>
<dbReference type="EMBL" id="ML119779">
    <property type="protein sequence ID" value="RPA74827.1"/>
    <property type="molecule type" value="Genomic_DNA"/>
</dbReference>
<protein>
    <submittedName>
        <fullName evidence="4">Uncharacterized protein</fullName>
    </submittedName>
</protein>
<sequence length="397" mass="43743">MYFSSLSVLSLVESSQIRKACIAESGNHTTTTPAILKKWPSSSQLSTLKTSDFVCTQHPLTIRAPNSRPSTFLSSAGTCKTAEPNNIPMAAPASREDGNKRQTQNDPNTSRLGPFSETSLFPSDSPKTYEGEGVVAESAELSVASIYQKHLADELQDERPQPAPSNTSTTHHVQSSPFDADASQVGLQDGLDGASDSKPCQRSLSGNNGSVQEHHQVLEVQDLQLQFEEISKEYGNDWHHAEPAPPPPENEHHRPEGISAAIEKLRHDIDRLKSSKSPDRVPTEDYNILLKKHEKLQVNHEELMETNQELLDSSCVLSHAFEAFRQRIPEPGGARDDIEQLQQAVRILARSNITLGDLNQDLEIYRAIVIWSGLAVIGLILLAFSYILARGIVSLLY</sequence>
<evidence type="ECO:0000256" key="3">
    <source>
        <dbReference type="SAM" id="Phobius"/>
    </source>
</evidence>
<reference evidence="4 5" key="1">
    <citation type="journal article" date="2018" name="Nat. Ecol. Evol.">
        <title>Pezizomycetes genomes reveal the molecular basis of ectomycorrhizal truffle lifestyle.</title>
        <authorList>
            <person name="Murat C."/>
            <person name="Payen T."/>
            <person name="Noel B."/>
            <person name="Kuo A."/>
            <person name="Morin E."/>
            <person name="Chen J."/>
            <person name="Kohler A."/>
            <person name="Krizsan K."/>
            <person name="Balestrini R."/>
            <person name="Da Silva C."/>
            <person name="Montanini B."/>
            <person name="Hainaut M."/>
            <person name="Levati E."/>
            <person name="Barry K.W."/>
            <person name="Belfiori B."/>
            <person name="Cichocki N."/>
            <person name="Clum A."/>
            <person name="Dockter R.B."/>
            <person name="Fauchery L."/>
            <person name="Guy J."/>
            <person name="Iotti M."/>
            <person name="Le Tacon F."/>
            <person name="Lindquist E.A."/>
            <person name="Lipzen A."/>
            <person name="Malagnac F."/>
            <person name="Mello A."/>
            <person name="Molinier V."/>
            <person name="Miyauchi S."/>
            <person name="Poulain J."/>
            <person name="Riccioni C."/>
            <person name="Rubini A."/>
            <person name="Sitrit Y."/>
            <person name="Splivallo R."/>
            <person name="Traeger S."/>
            <person name="Wang M."/>
            <person name="Zifcakova L."/>
            <person name="Wipf D."/>
            <person name="Zambonelli A."/>
            <person name="Paolocci F."/>
            <person name="Nowrousian M."/>
            <person name="Ottonello S."/>
            <person name="Baldrian P."/>
            <person name="Spatafora J.W."/>
            <person name="Henrissat B."/>
            <person name="Nagy L.G."/>
            <person name="Aury J.M."/>
            <person name="Wincker P."/>
            <person name="Grigoriev I.V."/>
            <person name="Bonfante P."/>
            <person name="Martin F.M."/>
        </authorList>
    </citation>
    <scope>NUCLEOTIDE SEQUENCE [LARGE SCALE GENOMIC DNA]</scope>
    <source>
        <strain evidence="4 5">RN42</strain>
    </source>
</reference>
<feature type="compositionally biased region" description="Polar residues" evidence="2">
    <location>
        <begin position="101"/>
        <end position="126"/>
    </location>
</feature>
<evidence type="ECO:0000313" key="5">
    <source>
        <dbReference type="Proteomes" id="UP000275078"/>
    </source>
</evidence>
<gene>
    <name evidence="4" type="ORF">BJ508DRAFT_380373</name>
</gene>
<evidence type="ECO:0000313" key="4">
    <source>
        <dbReference type="EMBL" id="RPA74827.1"/>
    </source>
</evidence>
<keyword evidence="5" id="KW-1185">Reference proteome</keyword>
<keyword evidence="3" id="KW-0812">Transmembrane</keyword>
<feature type="compositionally biased region" description="Polar residues" evidence="2">
    <location>
        <begin position="198"/>
        <end position="211"/>
    </location>
</feature>
<evidence type="ECO:0000256" key="2">
    <source>
        <dbReference type="SAM" id="MobiDB-lite"/>
    </source>
</evidence>
<keyword evidence="3" id="KW-0472">Membrane</keyword>
<accession>A0A3N4HNH4</accession>
<keyword evidence="3" id="KW-1133">Transmembrane helix</keyword>
<feature type="compositionally biased region" description="Polar residues" evidence="2">
    <location>
        <begin position="67"/>
        <end position="78"/>
    </location>
</feature>
<proteinExistence type="predicted"/>
<feature type="region of interest" description="Disordered" evidence="2">
    <location>
        <begin position="66"/>
        <end position="132"/>
    </location>
</feature>
<organism evidence="4 5">
    <name type="scientific">Ascobolus immersus RN42</name>
    <dbReference type="NCBI Taxonomy" id="1160509"/>
    <lineage>
        <taxon>Eukaryota</taxon>
        <taxon>Fungi</taxon>
        <taxon>Dikarya</taxon>
        <taxon>Ascomycota</taxon>
        <taxon>Pezizomycotina</taxon>
        <taxon>Pezizomycetes</taxon>
        <taxon>Pezizales</taxon>
        <taxon>Ascobolaceae</taxon>
        <taxon>Ascobolus</taxon>
    </lineage>
</organism>